<evidence type="ECO:0000259" key="1">
    <source>
        <dbReference type="Pfam" id="PF13391"/>
    </source>
</evidence>
<keyword evidence="3" id="KW-1185">Reference proteome</keyword>
<dbReference type="EMBL" id="PIQF01000004">
    <property type="protein sequence ID" value="RUO73576.1"/>
    <property type="molecule type" value="Genomic_DNA"/>
</dbReference>
<dbReference type="InterPro" id="IPR003615">
    <property type="entry name" value="HNH_nuc"/>
</dbReference>
<evidence type="ECO:0000313" key="3">
    <source>
        <dbReference type="Proteomes" id="UP000287908"/>
    </source>
</evidence>
<gene>
    <name evidence="2" type="ORF">CWI81_11145</name>
</gene>
<comment type="caution">
    <text evidence="2">The sequence shown here is derived from an EMBL/GenBank/DDBJ whole genome shotgun (WGS) entry which is preliminary data.</text>
</comment>
<dbReference type="Pfam" id="PF13391">
    <property type="entry name" value="HNH_2"/>
    <property type="match status" value="1"/>
</dbReference>
<protein>
    <recommendedName>
        <fullName evidence="1">HNH nuclease domain-containing protein</fullName>
    </recommendedName>
</protein>
<sequence>MLKVRAVPISFKNIAINKAYTRPQLTDIWGLGGPQAIARGVFTPANANIIILFVTHDKRDDSTPYDDHILGDVLYWEGEKGHLNDKRIANAHVNADEVHLFYRDHHRDPFTYLGLLTLIQFKEKKDKPSEFQFLINEYALFDENELKEPGIDPQTFVSETKREIIINARLGQQHFRRQLIQRWQSCSVTGIKKQDVLLASHIKPWRLSSNGEKLDAYNGLLLTPALDLLFDKGIVTFRQNKKIVLSSQLASWEYQKMGIDSAMKLRELPIRTSNYLEYHRDVIFKHI</sequence>
<evidence type="ECO:0000313" key="2">
    <source>
        <dbReference type="EMBL" id="RUO73576.1"/>
    </source>
</evidence>
<name>A0A432Z6R8_9GAMM</name>
<reference evidence="2 3" key="1">
    <citation type="journal article" date="2011" name="Front. Microbiol.">
        <title>Genomic signatures of strain selection and enhancement in Bacillus atrophaeus var. globigii, a historical biowarfare simulant.</title>
        <authorList>
            <person name="Gibbons H.S."/>
            <person name="Broomall S.M."/>
            <person name="McNew L.A."/>
            <person name="Daligault H."/>
            <person name="Chapman C."/>
            <person name="Bruce D."/>
            <person name="Karavis M."/>
            <person name="Krepps M."/>
            <person name="McGregor P.A."/>
            <person name="Hong C."/>
            <person name="Park K.H."/>
            <person name="Akmal A."/>
            <person name="Feldman A."/>
            <person name="Lin J.S."/>
            <person name="Chang W.E."/>
            <person name="Higgs B.W."/>
            <person name="Demirev P."/>
            <person name="Lindquist J."/>
            <person name="Liem A."/>
            <person name="Fochler E."/>
            <person name="Read T.D."/>
            <person name="Tapia R."/>
            <person name="Johnson S."/>
            <person name="Bishop-Lilly K.A."/>
            <person name="Detter C."/>
            <person name="Han C."/>
            <person name="Sozhamannan S."/>
            <person name="Rosenzweig C.N."/>
            <person name="Skowronski E.W."/>
        </authorList>
    </citation>
    <scope>NUCLEOTIDE SEQUENCE [LARGE SCALE GENOMIC DNA]</scope>
    <source>
        <strain evidence="2 3">CL-SP19</strain>
    </source>
</reference>
<dbReference type="AlphaFoldDB" id="A0A432Z6R8"/>
<accession>A0A432Z6R8</accession>
<feature type="domain" description="HNH nuclease" evidence="1">
    <location>
        <begin position="186"/>
        <end position="237"/>
    </location>
</feature>
<proteinExistence type="predicted"/>
<dbReference type="Proteomes" id="UP000287908">
    <property type="component" value="Unassembled WGS sequence"/>
</dbReference>
<organism evidence="2 3">
    <name type="scientific">Idiomarina seosinensis</name>
    <dbReference type="NCBI Taxonomy" id="281739"/>
    <lineage>
        <taxon>Bacteria</taxon>
        <taxon>Pseudomonadati</taxon>
        <taxon>Pseudomonadota</taxon>
        <taxon>Gammaproteobacteria</taxon>
        <taxon>Alteromonadales</taxon>
        <taxon>Idiomarinaceae</taxon>
        <taxon>Idiomarina</taxon>
    </lineage>
</organism>